<name>A0ABP7FPH8_9MICO</name>
<comment type="caution">
    <text evidence="2">The sequence shown here is derived from an EMBL/GenBank/DDBJ whole genome shotgun (WGS) entry which is preliminary data.</text>
</comment>
<feature type="region of interest" description="Disordered" evidence="1">
    <location>
        <begin position="1"/>
        <end position="22"/>
    </location>
</feature>
<evidence type="ECO:0000313" key="3">
    <source>
        <dbReference type="Proteomes" id="UP001501004"/>
    </source>
</evidence>
<sequence>MSAEPAPTPRRPDIVLVDGRSGSGKTELARAMVAQKPELQLVRMDDLYPGWDGLEAGSRHVHDYVIAASVRRWQRWDWADGAPAEWHVLDPARPVLVEGCGALSRANRALAAWAVWVELDEPTRRARVRARDGDSWADRWDDWAAQEEAFIARENPRELADTVVDGNEIS</sequence>
<evidence type="ECO:0000313" key="2">
    <source>
        <dbReference type="EMBL" id="GAA3740939.1"/>
    </source>
</evidence>
<dbReference type="SUPFAM" id="SSF52540">
    <property type="entry name" value="P-loop containing nucleoside triphosphate hydrolases"/>
    <property type="match status" value="1"/>
</dbReference>
<dbReference type="Proteomes" id="UP001501004">
    <property type="component" value="Unassembled WGS sequence"/>
</dbReference>
<gene>
    <name evidence="2" type="ORF">GCM10022239_15850</name>
</gene>
<keyword evidence="3" id="KW-1185">Reference proteome</keyword>
<dbReference type="InterPro" id="IPR027417">
    <property type="entry name" value="P-loop_NTPase"/>
</dbReference>
<dbReference type="Gene3D" id="3.40.50.300">
    <property type="entry name" value="P-loop containing nucleotide triphosphate hydrolases"/>
    <property type="match status" value="1"/>
</dbReference>
<dbReference type="EMBL" id="BAABAE010000003">
    <property type="protein sequence ID" value="GAA3740939.1"/>
    <property type="molecule type" value="Genomic_DNA"/>
</dbReference>
<dbReference type="RefSeq" id="WP_344755478.1">
    <property type="nucleotide sequence ID" value="NZ_BAABAE010000003.1"/>
</dbReference>
<reference evidence="3" key="1">
    <citation type="journal article" date="2019" name="Int. J. Syst. Evol. Microbiol.">
        <title>The Global Catalogue of Microorganisms (GCM) 10K type strain sequencing project: providing services to taxonomists for standard genome sequencing and annotation.</title>
        <authorList>
            <consortium name="The Broad Institute Genomics Platform"/>
            <consortium name="The Broad Institute Genome Sequencing Center for Infectious Disease"/>
            <person name="Wu L."/>
            <person name="Ma J."/>
        </authorList>
    </citation>
    <scope>NUCLEOTIDE SEQUENCE [LARGE SCALE GENOMIC DNA]</scope>
    <source>
        <strain evidence="3">JCM 16949</strain>
    </source>
</reference>
<evidence type="ECO:0000256" key="1">
    <source>
        <dbReference type="SAM" id="MobiDB-lite"/>
    </source>
</evidence>
<proteinExistence type="predicted"/>
<organism evidence="2 3">
    <name type="scientific">Leifsonella bigeumensis</name>
    <dbReference type="NCBI Taxonomy" id="433643"/>
    <lineage>
        <taxon>Bacteria</taxon>
        <taxon>Bacillati</taxon>
        <taxon>Actinomycetota</taxon>
        <taxon>Actinomycetes</taxon>
        <taxon>Micrococcales</taxon>
        <taxon>Microbacteriaceae</taxon>
        <taxon>Leifsonella</taxon>
    </lineage>
</organism>
<accession>A0ABP7FPH8</accession>
<dbReference type="NCBIfam" id="NF005115">
    <property type="entry name" value="PRK06547.1"/>
    <property type="match status" value="1"/>
</dbReference>
<protein>
    <submittedName>
        <fullName evidence="2">AAA family ATPase</fullName>
    </submittedName>
</protein>